<proteinExistence type="predicted"/>
<dbReference type="Proteomes" id="UP001283361">
    <property type="component" value="Unassembled WGS sequence"/>
</dbReference>
<dbReference type="EMBL" id="JAWDGP010008094">
    <property type="protein sequence ID" value="KAK3691380.1"/>
    <property type="molecule type" value="Genomic_DNA"/>
</dbReference>
<gene>
    <name evidence="1" type="ORF">RRG08_036184</name>
</gene>
<name>A0AAE1CEV1_9GAST</name>
<sequence>MASTERFYTKGACSDGCGGFWRECSMEPLGPELPGSLAVNDQHMKGFMLEAITSSLETDVSISFTYLFGNGIQS</sequence>
<accession>A0AAE1CEV1</accession>
<evidence type="ECO:0000313" key="2">
    <source>
        <dbReference type="Proteomes" id="UP001283361"/>
    </source>
</evidence>
<reference evidence="1" key="1">
    <citation type="journal article" date="2023" name="G3 (Bethesda)">
        <title>A reference genome for the long-term kleptoplast-retaining sea slug Elysia crispata morphotype clarki.</title>
        <authorList>
            <person name="Eastman K.E."/>
            <person name="Pendleton A.L."/>
            <person name="Shaikh M.A."/>
            <person name="Suttiyut T."/>
            <person name="Ogas R."/>
            <person name="Tomko P."/>
            <person name="Gavelis G."/>
            <person name="Widhalm J.R."/>
            <person name="Wisecaver J.H."/>
        </authorList>
    </citation>
    <scope>NUCLEOTIDE SEQUENCE</scope>
    <source>
        <strain evidence="1">ECLA1</strain>
    </source>
</reference>
<comment type="caution">
    <text evidence="1">The sequence shown here is derived from an EMBL/GenBank/DDBJ whole genome shotgun (WGS) entry which is preliminary data.</text>
</comment>
<protein>
    <submittedName>
        <fullName evidence="1">Uncharacterized protein</fullName>
    </submittedName>
</protein>
<dbReference type="AlphaFoldDB" id="A0AAE1CEV1"/>
<evidence type="ECO:0000313" key="1">
    <source>
        <dbReference type="EMBL" id="KAK3691380.1"/>
    </source>
</evidence>
<keyword evidence="2" id="KW-1185">Reference proteome</keyword>
<organism evidence="1 2">
    <name type="scientific">Elysia crispata</name>
    <name type="common">lettuce slug</name>
    <dbReference type="NCBI Taxonomy" id="231223"/>
    <lineage>
        <taxon>Eukaryota</taxon>
        <taxon>Metazoa</taxon>
        <taxon>Spiralia</taxon>
        <taxon>Lophotrochozoa</taxon>
        <taxon>Mollusca</taxon>
        <taxon>Gastropoda</taxon>
        <taxon>Heterobranchia</taxon>
        <taxon>Euthyneura</taxon>
        <taxon>Panpulmonata</taxon>
        <taxon>Sacoglossa</taxon>
        <taxon>Placobranchoidea</taxon>
        <taxon>Plakobranchidae</taxon>
        <taxon>Elysia</taxon>
    </lineage>
</organism>